<dbReference type="InterPro" id="IPR011990">
    <property type="entry name" value="TPR-like_helical_dom_sf"/>
</dbReference>
<dbReference type="PANTHER" id="PTHR45586">
    <property type="entry name" value="TPR REPEAT-CONTAINING PROTEIN PA4667"/>
    <property type="match status" value="1"/>
</dbReference>
<organism evidence="4 5">
    <name type="scientific">Acidisarcina polymorpha</name>
    <dbReference type="NCBI Taxonomy" id="2211140"/>
    <lineage>
        <taxon>Bacteria</taxon>
        <taxon>Pseudomonadati</taxon>
        <taxon>Acidobacteriota</taxon>
        <taxon>Terriglobia</taxon>
        <taxon>Terriglobales</taxon>
        <taxon>Acidobacteriaceae</taxon>
        <taxon>Acidisarcina</taxon>
    </lineage>
</organism>
<dbReference type="PANTHER" id="PTHR45586:SF14">
    <property type="entry name" value="TETRATRICOPEPTIDE TPR_2 REPEAT PROTEIN"/>
    <property type="match status" value="1"/>
</dbReference>
<dbReference type="Pfam" id="PF13181">
    <property type="entry name" value="TPR_8"/>
    <property type="match status" value="1"/>
</dbReference>
<evidence type="ECO:0000313" key="4">
    <source>
        <dbReference type="EMBL" id="AXC12573.1"/>
    </source>
</evidence>
<protein>
    <submittedName>
        <fullName evidence="4">Uncharacterized protein</fullName>
    </submittedName>
</protein>
<dbReference type="Pfam" id="PF13432">
    <property type="entry name" value="TPR_16"/>
    <property type="match status" value="2"/>
</dbReference>
<accession>A0A2Z5G080</accession>
<reference evidence="4 5" key="1">
    <citation type="journal article" date="2018" name="Front. Microbiol.">
        <title>Hydrolytic Capabilities as a Key to Environmental Success: Chitinolytic and Cellulolytic Acidobacteria From Acidic Sub-arctic Soils and Boreal Peatlands.</title>
        <authorList>
            <person name="Belova S.E."/>
            <person name="Ravin N.V."/>
            <person name="Pankratov T.A."/>
            <person name="Rakitin A.L."/>
            <person name="Ivanova A.A."/>
            <person name="Beletsky A.V."/>
            <person name="Mardanov A.V."/>
            <person name="Sinninghe Damste J.S."/>
            <person name="Dedysh S.N."/>
        </authorList>
    </citation>
    <scope>NUCLEOTIDE SEQUENCE [LARGE SCALE GENOMIC DNA]</scope>
    <source>
        <strain evidence="4 5">SBC82</strain>
    </source>
</reference>
<evidence type="ECO:0000256" key="3">
    <source>
        <dbReference type="PROSITE-ProRule" id="PRU00339"/>
    </source>
</evidence>
<dbReference type="PROSITE" id="PS50005">
    <property type="entry name" value="TPR"/>
    <property type="match status" value="2"/>
</dbReference>
<keyword evidence="2 3" id="KW-0802">TPR repeat</keyword>
<evidence type="ECO:0000256" key="1">
    <source>
        <dbReference type="ARBA" id="ARBA00022737"/>
    </source>
</evidence>
<dbReference type="EMBL" id="CP030840">
    <property type="protein sequence ID" value="AXC12573.1"/>
    <property type="molecule type" value="Genomic_DNA"/>
</dbReference>
<name>A0A2Z5G080_9BACT</name>
<dbReference type="KEGG" id="abas:ACPOL_3280"/>
<sequence>MVVLALALGGAVMGMGAQQTPLPPGTTPVDSPARNAGVTATTPLAEAEGQMALQNYEPARKLLQPWLTDHPADARALFDVGYIEDAENHPDVAIEDYQKSIAADAKAFEPRLSLGLLLARRDRSQEAIEQLRQAVALEPNPPNPGAQAQAFRALARLERTSDPASAKEHLLEALRLGPEQPDDVLLTAEIATANDDDVTAEAAYRRVLAKQPESSAATAGLVHLLLKQKKYAEAEPLLRSALSRDPQDPALNSQLASTLTYEGKQGEAVGILERLHQMKPEDALIGGMLADAYTQNGNPEKAEPILTDLLKKSPQNADLLSARGENLLQEHRYPEAIAALQAALKVAPENADDWMSLAIAASQDKQYAVVLEALSMRAKYAEENAGSHFLRATAYDNLHQSKQAVEYYEKFLASSAGKFPDQEWEAQHRLIALGKSN</sequence>
<dbReference type="InterPro" id="IPR019734">
    <property type="entry name" value="TPR_rpt"/>
</dbReference>
<dbReference type="SMART" id="SM00028">
    <property type="entry name" value="TPR"/>
    <property type="match status" value="8"/>
</dbReference>
<feature type="repeat" description="TPR" evidence="3">
    <location>
        <begin position="317"/>
        <end position="350"/>
    </location>
</feature>
<evidence type="ECO:0000313" key="5">
    <source>
        <dbReference type="Proteomes" id="UP000253606"/>
    </source>
</evidence>
<dbReference type="Gene3D" id="1.25.40.10">
    <property type="entry name" value="Tetratricopeptide repeat domain"/>
    <property type="match status" value="3"/>
</dbReference>
<dbReference type="Proteomes" id="UP000253606">
    <property type="component" value="Chromosome"/>
</dbReference>
<keyword evidence="1" id="KW-0677">Repeat</keyword>
<dbReference type="SUPFAM" id="SSF48452">
    <property type="entry name" value="TPR-like"/>
    <property type="match status" value="1"/>
</dbReference>
<dbReference type="SUPFAM" id="SSF81901">
    <property type="entry name" value="HCP-like"/>
    <property type="match status" value="1"/>
</dbReference>
<evidence type="ECO:0000256" key="2">
    <source>
        <dbReference type="ARBA" id="ARBA00022803"/>
    </source>
</evidence>
<feature type="repeat" description="TPR" evidence="3">
    <location>
        <begin position="108"/>
        <end position="141"/>
    </location>
</feature>
<dbReference type="InterPro" id="IPR051012">
    <property type="entry name" value="CellSynth/LPSAsmb/PSIAsmb"/>
</dbReference>
<proteinExistence type="predicted"/>
<dbReference type="Pfam" id="PF13429">
    <property type="entry name" value="TPR_15"/>
    <property type="match status" value="1"/>
</dbReference>
<dbReference type="AlphaFoldDB" id="A0A2Z5G080"/>
<gene>
    <name evidence="4" type="ORF">ACPOL_3280</name>
</gene>
<keyword evidence="5" id="KW-1185">Reference proteome</keyword>